<proteinExistence type="predicted"/>
<evidence type="ECO:0000256" key="1">
    <source>
        <dbReference type="SAM" id="Phobius"/>
    </source>
</evidence>
<dbReference type="EMBL" id="RBXB01000002">
    <property type="protein sequence ID" value="RKS97849.1"/>
    <property type="molecule type" value="Genomic_DNA"/>
</dbReference>
<accession>A0A495SE11</accession>
<sequence>MKNLAFKTFLFLNGLILLQNIQFLCTYLFEFDILAFLPNLISHYFFFITYFLGIIMFFWTLFYIKKLKWLIVLFLINITIEYFVVFYVIGDSF</sequence>
<evidence type="ECO:0000313" key="3">
    <source>
        <dbReference type="Proteomes" id="UP000272428"/>
    </source>
</evidence>
<keyword evidence="1" id="KW-1133">Transmembrane helix</keyword>
<organism evidence="2 3">
    <name type="scientific">Chryseobacterium defluvii</name>
    <dbReference type="NCBI Taxonomy" id="160396"/>
    <lineage>
        <taxon>Bacteria</taxon>
        <taxon>Pseudomonadati</taxon>
        <taxon>Bacteroidota</taxon>
        <taxon>Flavobacteriia</taxon>
        <taxon>Flavobacteriales</taxon>
        <taxon>Weeksellaceae</taxon>
        <taxon>Chryseobacterium group</taxon>
        <taxon>Chryseobacterium</taxon>
    </lineage>
</organism>
<dbReference type="Proteomes" id="UP000272428">
    <property type="component" value="Unassembled WGS sequence"/>
</dbReference>
<feature type="transmembrane region" description="Helical" evidence="1">
    <location>
        <begin position="69"/>
        <end position="89"/>
    </location>
</feature>
<name>A0A495SE11_9FLAO</name>
<dbReference type="AlphaFoldDB" id="A0A495SE11"/>
<feature type="transmembrane region" description="Helical" evidence="1">
    <location>
        <begin position="9"/>
        <end position="29"/>
    </location>
</feature>
<reference evidence="2 3" key="1">
    <citation type="submission" date="2018-10" db="EMBL/GenBank/DDBJ databases">
        <title>Genomic Encyclopedia of Archaeal and Bacterial Type Strains, Phase II (KMG-II): from individual species to whole genera.</title>
        <authorList>
            <person name="Goeker M."/>
        </authorList>
    </citation>
    <scope>NUCLEOTIDE SEQUENCE [LARGE SCALE GENOMIC DNA]</scope>
    <source>
        <strain evidence="2 3">DSM 14219</strain>
    </source>
</reference>
<keyword evidence="3" id="KW-1185">Reference proteome</keyword>
<gene>
    <name evidence="2" type="ORF">BCF58_1982</name>
</gene>
<protein>
    <submittedName>
        <fullName evidence="2">Uncharacterized protein</fullName>
    </submittedName>
</protein>
<comment type="caution">
    <text evidence="2">The sequence shown here is derived from an EMBL/GenBank/DDBJ whole genome shotgun (WGS) entry which is preliminary data.</text>
</comment>
<evidence type="ECO:0000313" key="2">
    <source>
        <dbReference type="EMBL" id="RKS97849.1"/>
    </source>
</evidence>
<keyword evidence="1" id="KW-0472">Membrane</keyword>
<feature type="transmembrane region" description="Helical" evidence="1">
    <location>
        <begin position="41"/>
        <end position="62"/>
    </location>
</feature>
<keyword evidence="1" id="KW-0812">Transmembrane</keyword>